<name>A0ABP1DV82_9APHY</name>
<feature type="transmembrane region" description="Helical" evidence="7">
    <location>
        <begin position="154"/>
        <end position="175"/>
    </location>
</feature>
<feature type="transmembrane region" description="Helical" evidence="7">
    <location>
        <begin position="266"/>
        <end position="286"/>
    </location>
</feature>
<evidence type="ECO:0000256" key="3">
    <source>
        <dbReference type="ARBA" id="ARBA00022692"/>
    </source>
</evidence>
<proteinExistence type="inferred from homology"/>
<gene>
    <name evidence="8" type="ORF">GFSPODELE1_LOCUS8439</name>
</gene>
<feature type="transmembrane region" description="Helical" evidence="7">
    <location>
        <begin position="365"/>
        <end position="382"/>
    </location>
</feature>
<feature type="transmembrane region" description="Helical" evidence="7">
    <location>
        <begin position="402"/>
        <end position="426"/>
    </location>
</feature>
<feature type="transmembrane region" description="Helical" evidence="7">
    <location>
        <begin position="438"/>
        <end position="455"/>
    </location>
</feature>
<evidence type="ECO:0000256" key="1">
    <source>
        <dbReference type="ARBA" id="ARBA00004141"/>
    </source>
</evidence>
<feature type="transmembrane region" description="Helical" evidence="7">
    <location>
        <begin position="238"/>
        <end position="260"/>
    </location>
</feature>
<evidence type="ECO:0000313" key="9">
    <source>
        <dbReference type="Proteomes" id="UP001497453"/>
    </source>
</evidence>
<dbReference type="PANTHER" id="PTHR11654">
    <property type="entry name" value="OLIGOPEPTIDE TRANSPORTER-RELATED"/>
    <property type="match status" value="1"/>
</dbReference>
<dbReference type="Gene3D" id="1.20.1250.20">
    <property type="entry name" value="MFS general substrate transporter like domains"/>
    <property type="match status" value="1"/>
</dbReference>
<keyword evidence="3 7" id="KW-0812">Transmembrane</keyword>
<evidence type="ECO:0000256" key="5">
    <source>
        <dbReference type="ARBA" id="ARBA00023136"/>
    </source>
</evidence>
<feature type="compositionally biased region" description="Basic and acidic residues" evidence="6">
    <location>
        <begin position="1"/>
        <end position="16"/>
    </location>
</feature>
<evidence type="ECO:0000256" key="6">
    <source>
        <dbReference type="SAM" id="MobiDB-lite"/>
    </source>
</evidence>
<keyword evidence="4 7" id="KW-1133">Transmembrane helix</keyword>
<comment type="similarity">
    <text evidence="2">Belongs to the major facilitator superfamily. Proton-dependent oligopeptide transporter (POT/PTR) (TC 2.A.17) family.</text>
</comment>
<feature type="transmembrane region" description="Helical" evidence="7">
    <location>
        <begin position="552"/>
        <end position="577"/>
    </location>
</feature>
<dbReference type="Proteomes" id="UP001497453">
    <property type="component" value="Chromosome 6"/>
</dbReference>
<evidence type="ECO:0000256" key="7">
    <source>
        <dbReference type="SAM" id="Phobius"/>
    </source>
</evidence>
<protein>
    <submittedName>
        <fullName evidence="8">Uncharacterized protein</fullName>
    </submittedName>
</protein>
<sequence length="611" mass="67439">MATTFEPEKKTEDHRLTNVSSIADEKTDYESHSSDKVIEGSEGVTEHELHTLRHVPDTLPYASFLVVIVEFAERWTYYGTTNSFNNYIRAPLPPGSTTGAVPKADRASGVAGALGKGVQKSFAIRTFNTFWVYCTPFVGGILADTLWGRYNTIMIFSLVCLVGHIVLVCSSIPPALQHPDVALGLLIVAIVIMGLGAGSIKANVSPMIAEQYTGKLRKETLPSGEVIIRDPAITVQRIYMWFYAAINLGSCGAISAAFIARDHGYWQSYLVPTCIFALVPLVLLAGKGIYVKTPPRGSVLLEVFRVTKMCLVPALSINPVKTYRNMKAPTFWDPARPSSFPKGKRPATVTWDSDFVDEVYRTYKACQVFLFFPFFWLCYSQIDGNLGTMAASMRLNGTPNDLIQNLNPISIVIMIPILDHGVYPLLRRWKINFSPIKRISLGFIVAGFAMLYAAVLEHFLYLRSPCHDNQPSACVGADGKPLQADINVWVVSGPYILVGLSEIFASITSIEYAFTKAPKRMKSVVTAFSQFQNAISSAINFALTAVNVEERFTWLFGSFGIVAWVVGILFFVTFYDLDQKETELNMIGTGEREGFKDEAQPVVAEKAAVAV</sequence>
<feature type="region of interest" description="Disordered" evidence="6">
    <location>
        <begin position="1"/>
        <end position="34"/>
    </location>
</feature>
<comment type="subcellular location">
    <subcellularLocation>
        <location evidence="1">Membrane</location>
        <topology evidence="1">Multi-pass membrane protein</topology>
    </subcellularLocation>
</comment>
<evidence type="ECO:0000256" key="4">
    <source>
        <dbReference type="ARBA" id="ARBA00022989"/>
    </source>
</evidence>
<dbReference type="InterPro" id="IPR000109">
    <property type="entry name" value="POT_fam"/>
</dbReference>
<dbReference type="Pfam" id="PF00854">
    <property type="entry name" value="PTR2"/>
    <property type="match status" value="1"/>
</dbReference>
<feature type="transmembrane region" description="Helical" evidence="7">
    <location>
        <begin position="181"/>
        <end position="200"/>
    </location>
</feature>
<keyword evidence="9" id="KW-1185">Reference proteome</keyword>
<dbReference type="InterPro" id="IPR018456">
    <property type="entry name" value="PTR2_symporter_CS"/>
</dbReference>
<reference evidence="9" key="1">
    <citation type="submission" date="2024-04" db="EMBL/GenBank/DDBJ databases">
        <authorList>
            <person name="Shaw F."/>
            <person name="Minotto A."/>
        </authorList>
    </citation>
    <scope>NUCLEOTIDE SEQUENCE [LARGE SCALE GENOMIC DNA]</scope>
</reference>
<dbReference type="InterPro" id="IPR036259">
    <property type="entry name" value="MFS_trans_sf"/>
</dbReference>
<dbReference type="EMBL" id="OZ037949">
    <property type="protein sequence ID" value="CAL1711655.1"/>
    <property type="molecule type" value="Genomic_DNA"/>
</dbReference>
<feature type="transmembrane region" description="Helical" evidence="7">
    <location>
        <begin position="130"/>
        <end position="147"/>
    </location>
</feature>
<feature type="compositionally biased region" description="Basic and acidic residues" evidence="6">
    <location>
        <begin position="23"/>
        <end position="34"/>
    </location>
</feature>
<keyword evidence="5 7" id="KW-0472">Membrane</keyword>
<feature type="transmembrane region" description="Helical" evidence="7">
    <location>
        <begin position="495"/>
        <end position="514"/>
    </location>
</feature>
<accession>A0ABP1DV82</accession>
<dbReference type="PROSITE" id="PS01022">
    <property type="entry name" value="PTR2_1"/>
    <property type="match status" value="1"/>
</dbReference>
<evidence type="ECO:0000256" key="2">
    <source>
        <dbReference type="ARBA" id="ARBA00005982"/>
    </source>
</evidence>
<organism evidence="8 9">
    <name type="scientific">Somion occarium</name>
    <dbReference type="NCBI Taxonomy" id="3059160"/>
    <lineage>
        <taxon>Eukaryota</taxon>
        <taxon>Fungi</taxon>
        <taxon>Dikarya</taxon>
        <taxon>Basidiomycota</taxon>
        <taxon>Agaricomycotina</taxon>
        <taxon>Agaricomycetes</taxon>
        <taxon>Polyporales</taxon>
        <taxon>Cerrenaceae</taxon>
        <taxon>Somion</taxon>
    </lineage>
</organism>
<dbReference type="SUPFAM" id="SSF103473">
    <property type="entry name" value="MFS general substrate transporter"/>
    <property type="match status" value="1"/>
</dbReference>
<evidence type="ECO:0000313" key="8">
    <source>
        <dbReference type="EMBL" id="CAL1711655.1"/>
    </source>
</evidence>